<feature type="chain" id="PRO_5016295313" description="DUF2490 domain-containing protein" evidence="1">
    <location>
        <begin position="26"/>
        <end position="239"/>
    </location>
</feature>
<sequence>MAVMIRPVPALLGLGLALAPAAAHCAPSQSYRVNYQLVRPLDADFRFAVLGSLTQTPGSTGTGDRTTLVVVPAGLEYKIDRNWSAQGYLQLNKDFFSFGPDKLEVRPVLGVTYKRALSPQVEVGAWLRYEARFQDVTGADTFQNRLRLRPYVDFKFGANPGKPGSWHARTEYEPRYVFGDGEGLFNSQQIRQAIGYKVSNQLTIDLRYSRDWNRKSAAAEFGRSNDAVTLQVNQVWMPK</sequence>
<dbReference type="Pfam" id="PF10677">
    <property type="entry name" value="DUF2490"/>
    <property type="match status" value="1"/>
</dbReference>
<dbReference type="EMBL" id="CP029479">
    <property type="protein sequence ID" value="AWM77471.1"/>
    <property type="molecule type" value="Genomic_DNA"/>
</dbReference>
<evidence type="ECO:0008006" key="4">
    <source>
        <dbReference type="Google" id="ProtNLM"/>
    </source>
</evidence>
<dbReference type="KEGG" id="phb:HYN04_06650"/>
<dbReference type="OrthoDB" id="9815357at2"/>
<name>A0A2Z3HVS7_9CAUL</name>
<feature type="signal peptide" evidence="1">
    <location>
        <begin position="1"/>
        <end position="25"/>
    </location>
</feature>
<keyword evidence="1" id="KW-0732">Signal</keyword>
<gene>
    <name evidence="2" type="ORF">HYN04_06650</name>
</gene>
<evidence type="ECO:0000313" key="3">
    <source>
        <dbReference type="Proteomes" id="UP000247763"/>
    </source>
</evidence>
<dbReference type="AlphaFoldDB" id="A0A2Z3HVS7"/>
<dbReference type="Proteomes" id="UP000247763">
    <property type="component" value="Chromosome"/>
</dbReference>
<keyword evidence="3" id="KW-1185">Reference proteome</keyword>
<reference evidence="3" key="1">
    <citation type="submission" date="2018-05" db="EMBL/GenBank/DDBJ databases">
        <title>Genome sequencing of Phenylobacterium sp. HYN0004.</title>
        <authorList>
            <person name="Yi H."/>
            <person name="Baek C."/>
        </authorList>
    </citation>
    <scope>NUCLEOTIDE SEQUENCE [LARGE SCALE GENOMIC DNA]</scope>
    <source>
        <strain evidence="3">HYN0004</strain>
    </source>
</reference>
<organism evidence="2 3">
    <name type="scientific">Phenylobacterium parvum</name>
    <dbReference type="NCBI Taxonomy" id="2201350"/>
    <lineage>
        <taxon>Bacteria</taxon>
        <taxon>Pseudomonadati</taxon>
        <taxon>Pseudomonadota</taxon>
        <taxon>Alphaproteobacteria</taxon>
        <taxon>Caulobacterales</taxon>
        <taxon>Caulobacteraceae</taxon>
        <taxon>Phenylobacterium</taxon>
    </lineage>
</organism>
<protein>
    <recommendedName>
        <fullName evidence="4">DUF2490 domain-containing protein</fullName>
    </recommendedName>
</protein>
<proteinExistence type="predicted"/>
<dbReference type="InterPro" id="IPR019619">
    <property type="entry name" value="DUF2490"/>
</dbReference>
<evidence type="ECO:0000313" key="2">
    <source>
        <dbReference type="EMBL" id="AWM77471.1"/>
    </source>
</evidence>
<accession>A0A2Z3HVS7</accession>
<evidence type="ECO:0000256" key="1">
    <source>
        <dbReference type="SAM" id="SignalP"/>
    </source>
</evidence>